<dbReference type="RefSeq" id="WP_246186441.1">
    <property type="nucleotide sequence ID" value="NZ_CABFVA020000005.1"/>
</dbReference>
<evidence type="ECO:0000256" key="2">
    <source>
        <dbReference type="ARBA" id="ARBA00022692"/>
    </source>
</evidence>
<proteinExistence type="predicted"/>
<dbReference type="GO" id="GO:0008360">
    <property type="term" value="P:regulation of cell shape"/>
    <property type="evidence" value="ECO:0007669"/>
    <property type="project" value="UniProtKB-KW"/>
</dbReference>
<dbReference type="InterPro" id="IPR001182">
    <property type="entry name" value="FtsW/RodA"/>
</dbReference>
<organism evidence="7 8">
    <name type="scientific">Methylacidimicrobium tartarophylax</name>
    <dbReference type="NCBI Taxonomy" id="1041768"/>
    <lineage>
        <taxon>Bacteria</taxon>
        <taxon>Pseudomonadati</taxon>
        <taxon>Verrucomicrobiota</taxon>
        <taxon>Methylacidimicrobium</taxon>
    </lineage>
</organism>
<dbReference type="PANTHER" id="PTHR30474">
    <property type="entry name" value="CELL CYCLE PROTEIN"/>
    <property type="match status" value="1"/>
</dbReference>
<dbReference type="GO" id="GO:0015648">
    <property type="term" value="F:lipid-linked peptidoglycan transporter activity"/>
    <property type="evidence" value="ECO:0007669"/>
    <property type="project" value="TreeGrafter"/>
</dbReference>
<dbReference type="GO" id="GO:0032153">
    <property type="term" value="C:cell division site"/>
    <property type="evidence" value="ECO:0007669"/>
    <property type="project" value="TreeGrafter"/>
</dbReference>
<gene>
    <name evidence="7" type="primary">mrdB</name>
    <name evidence="7" type="ORF">MAMT_00156</name>
</gene>
<keyword evidence="8" id="KW-1185">Reference proteome</keyword>
<evidence type="ECO:0000256" key="1">
    <source>
        <dbReference type="ARBA" id="ARBA00004141"/>
    </source>
</evidence>
<dbReference type="Proteomes" id="UP000334923">
    <property type="component" value="Unassembled WGS sequence"/>
</dbReference>
<dbReference type="PANTHER" id="PTHR30474:SF1">
    <property type="entry name" value="PEPTIDOGLYCAN GLYCOSYLTRANSFERASE MRDB"/>
    <property type="match status" value="1"/>
</dbReference>
<reference evidence="7 8" key="1">
    <citation type="submission" date="2019-09" db="EMBL/GenBank/DDBJ databases">
        <authorList>
            <person name="Cremers G."/>
        </authorList>
    </citation>
    <scope>NUCLEOTIDE SEQUENCE [LARGE SCALE GENOMIC DNA]</scope>
    <source>
        <strain evidence="7">4A</strain>
    </source>
</reference>
<dbReference type="EMBL" id="CABFVA020000005">
    <property type="protein sequence ID" value="VVM04557.1"/>
    <property type="molecule type" value="Genomic_DNA"/>
</dbReference>
<name>A0A5E6MER0_9BACT</name>
<feature type="transmembrane region" description="Helical" evidence="6">
    <location>
        <begin position="289"/>
        <end position="309"/>
    </location>
</feature>
<evidence type="ECO:0000313" key="8">
    <source>
        <dbReference type="Proteomes" id="UP000334923"/>
    </source>
</evidence>
<feature type="transmembrane region" description="Helical" evidence="6">
    <location>
        <begin position="81"/>
        <end position="100"/>
    </location>
</feature>
<evidence type="ECO:0000256" key="3">
    <source>
        <dbReference type="ARBA" id="ARBA00022960"/>
    </source>
</evidence>
<keyword evidence="4 6" id="KW-1133">Transmembrane helix</keyword>
<evidence type="ECO:0000313" key="7">
    <source>
        <dbReference type="EMBL" id="VVM04557.1"/>
    </source>
</evidence>
<feature type="transmembrane region" description="Helical" evidence="6">
    <location>
        <begin position="20"/>
        <end position="41"/>
    </location>
</feature>
<dbReference type="GO" id="GO:0051301">
    <property type="term" value="P:cell division"/>
    <property type="evidence" value="ECO:0007669"/>
    <property type="project" value="InterPro"/>
</dbReference>
<feature type="transmembrane region" description="Helical" evidence="6">
    <location>
        <begin position="321"/>
        <end position="343"/>
    </location>
</feature>
<protein>
    <submittedName>
        <fullName evidence="7">Rod shape-determining protein RodA</fullName>
    </submittedName>
</protein>
<keyword evidence="3" id="KW-0133">Cell shape</keyword>
<keyword evidence="5 6" id="KW-0472">Membrane</keyword>
<comment type="subcellular location">
    <subcellularLocation>
        <location evidence="1">Membrane</location>
        <topology evidence="1">Multi-pass membrane protein</topology>
    </subcellularLocation>
</comment>
<evidence type="ECO:0000256" key="4">
    <source>
        <dbReference type="ARBA" id="ARBA00022989"/>
    </source>
</evidence>
<feature type="transmembrane region" description="Helical" evidence="6">
    <location>
        <begin position="165"/>
        <end position="182"/>
    </location>
</feature>
<evidence type="ECO:0000256" key="6">
    <source>
        <dbReference type="SAM" id="Phobius"/>
    </source>
</evidence>
<dbReference type="GO" id="GO:0005886">
    <property type="term" value="C:plasma membrane"/>
    <property type="evidence" value="ECO:0007669"/>
    <property type="project" value="TreeGrafter"/>
</dbReference>
<evidence type="ECO:0000256" key="5">
    <source>
        <dbReference type="ARBA" id="ARBA00023136"/>
    </source>
</evidence>
<feature type="transmembrane region" description="Helical" evidence="6">
    <location>
        <begin position="143"/>
        <end position="159"/>
    </location>
</feature>
<feature type="transmembrane region" description="Helical" evidence="6">
    <location>
        <begin position="53"/>
        <end position="74"/>
    </location>
</feature>
<feature type="transmembrane region" description="Helical" evidence="6">
    <location>
        <begin position="120"/>
        <end position="136"/>
    </location>
</feature>
<accession>A0A5E6MER0</accession>
<dbReference type="AlphaFoldDB" id="A0A5E6MER0"/>
<feature type="transmembrane region" description="Helical" evidence="6">
    <location>
        <begin position="189"/>
        <end position="208"/>
    </location>
</feature>
<sequence>MTMVEKERLGFLTKLARFDWSLLVVAMALSVFGIVVVYSATYSSESQDFRNAAFSQSIWLLTGTAVFFVLSFIDYRNWVKWGWLFFLLSLPALFLVLGIGQTVNGAKSWLRIGPISLEPADLTKVGFVLFGAWWLVRTKSRGIVFAAPLVAAMALPTLLILKQPALGSAGVFLPLCFGILFVGGLRMRYVFLGVLCLLGVLIYAYWGVGKLGWDIPGLKPYQMNRIRTFFDPTLDPLGAGWTINQSLIAIGSGGMSGKGYLKGTQNMLGFLPKNISYTDFIFSVVGEEWGFLGGAAVIAGECLLLLLCLRIAFAAREPAGRAVAVGIATILFTHVFVNVGMTIKVVPITGIPLPFISYGGTFLISCLAGLGLVESVWIHRKPEETTLGGA</sequence>
<keyword evidence="2 6" id="KW-0812">Transmembrane</keyword>
<feature type="transmembrane region" description="Helical" evidence="6">
    <location>
        <begin position="355"/>
        <end position="373"/>
    </location>
</feature>
<dbReference type="Pfam" id="PF01098">
    <property type="entry name" value="FTSW_RODA_SPOVE"/>
    <property type="match status" value="1"/>
</dbReference>